<dbReference type="EMBL" id="JBBNAG010000002">
    <property type="protein sequence ID" value="KAK9157685.1"/>
    <property type="molecule type" value="Genomic_DNA"/>
</dbReference>
<name>A0AAP0KT10_9MAGN</name>
<protein>
    <submittedName>
        <fullName evidence="1">Uncharacterized protein</fullName>
    </submittedName>
</protein>
<keyword evidence="2" id="KW-1185">Reference proteome</keyword>
<gene>
    <name evidence="1" type="ORF">Scep_004259</name>
</gene>
<comment type="caution">
    <text evidence="1">The sequence shown here is derived from an EMBL/GenBank/DDBJ whole genome shotgun (WGS) entry which is preliminary data.</text>
</comment>
<proteinExistence type="predicted"/>
<evidence type="ECO:0000313" key="2">
    <source>
        <dbReference type="Proteomes" id="UP001419268"/>
    </source>
</evidence>
<dbReference type="Proteomes" id="UP001419268">
    <property type="component" value="Unassembled WGS sequence"/>
</dbReference>
<evidence type="ECO:0000313" key="1">
    <source>
        <dbReference type="EMBL" id="KAK9157685.1"/>
    </source>
</evidence>
<accession>A0AAP0KT10</accession>
<sequence>MRGGGAPYIVRLPFTIVADEEDRWHLHPSDVYAKSMTKVFKREMFTEGQDKDDVTPNDVFLQVNTKDHDKETMADQRGFMQRSRGGVRRTLRLLQTSQWIRSNFATMGRGTAKRGVSMGSGHMAARREDMEISVPTFPESG</sequence>
<organism evidence="1 2">
    <name type="scientific">Stephania cephalantha</name>
    <dbReference type="NCBI Taxonomy" id="152367"/>
    <lineage>
        <taxon>Eukaryota</taxon>
        <taxon>Viridiplantae</taxon>
        <taxon>Streptophyta</taxon>
        <taxon>Embryophyta</taxon>
        <taxon>Tracheophyta</taxon>
        <taxon>Spermatophyta</taxon>
        <taxon>Magnoliopsida</taxon>
        <taxon>Ranunculales</taxon>
        <taxon>Menispermaceae</taxon>
        <taxon>Menispermoideae</taxon>
        <taxon>Cissampelideae</taxon>
        <taxon>Stephania</taxon>
    </lineage>
</organism>
<reference evidence="1 2" key="1">
    <citation type="submission" date="2024-01" db="EMBL/GenBank/DDBJ databases">
        <title>Genome assemblies of Stephania.</title>
        <authorList>
            <person name="Yang L."/>
        </authorList>
    </citation>
    <scope>NUCLEOTIDE SEQUENCE [LARGE SCALE GENOMIC DNA]</scope>
    <source>
        <strain evidence="1">JXDWG</strain>
        <tissue evidence="1">Leaf</tissue>
    </source>
</reference>
<dbReference type="AlphaFoldDB" id="A0AAP0KT10"/>